<dbReference type="InterPro" id="IPR003593">
    <property type="entry name" value="AAA+_ATPase"/>
</dbReference>
<evidence type="ECO:0000256" key="5">
    <source>
        <dbReference type="ARBA" id="ARBA00022989"/>
    </source>
</evidence>
<organism evidence="9 10">
    <name type="scientific">Aquisalinus flavus</name>
    <dbReference type="NCBI Taxonomy" id="1526572"/>
    <lineage>
        <taxon>Bacteria</taxon>
        <taxon>Pseudomonadati</taxon>
        <taxon>Pseudomonadota</taxon>
        <taxon>Alphaproteobacteria</taxon>
        <taxon>Parvularculales</taxon>
        <taxon>Parvularculaceae</taxon>
        <taxon>Aquisalinus</taxon>
    </lineage>
</organism>
<dbReference type="SUPFAM" id="SSF90123">
    <property type="entry name" value="ABC transporter transmembrane region"/>
    <property type="match status" value="1"/>
</dbReference>
<keyword evidence="2 7" id="KW-0812">Transmembrane</keyword>
<evidence type="ECO:0000259" key="8">
    <source>
        <dbReference type="PROSITE" id="PS50893"/>
    </source>
</evidence>
<dbReference type="PANTHER" id="PTHR24220:SF86">
    <property type="entry name" value="ABC TRANSPORTER ABCH.1"/>
    <property type="match status" value="1"/>
</dbReference>
<evidence type="ECO:0000256" key="3">
    <source>
        <dbReference type="ARBA" id="ARBA00022741"/>
    </source>
</evidence>
<dbReference type="AlphaFoldDB" id="A0A8J2V4S7"/>
<keyword evidence="3" id="KW-0547">Nucleotide-binding</keyword>
<reference evidence="9" key="1">
    <citation type="journal article" date="2014" name="Int. J. Syst. Evol. Microbiol.">
        <title>Complete genome sequence of Corynebacterium casei LMG S-19264T (=DSM 44701T), isolated from a smear-ripened cheese.</title>
        <authorList>
            <consortium name="US DOE Joint Genome Institute (JGI-PGF)"/>
            <person name="Walter F."/>
            <person name="Albersmeier A."/>
            <person name="Kalinowski J."/>
            <person name="Ruckert C."/>
        </authorList>
    </citation>
    <scope>NUCLEOTIDE SEQUENCE</scope>
    <source>
        <strain evidence="9">CGMCC 1.12921</strain>
    </source>
</reference>
<keyword evidence="10" id="KW-1185">Reference proteome</keyword>
<evidence type="ECO:0000256" key="7">
    <source>
        <dbReference type="SAM" id="Phobius"/>
    </source>
</evidence>
<dbReference type="Proteomes" id="UP000613582">
    <property type="component" value="Unassembled WGS sequence"/>
</dbReference>
<dbReference type="PANTHER" id="PTHR24220">
    <property type="entry name" value="IMPORT ATP-BINDING PROTEIN"/>
    <property type="match status" value="1"/>
</dbReference>
<keyword evidence="6 7" id="KW-0472">Membrane</keyword>
<dbReference type="SMART" id="SM00382">
    <property type="entry name" value="AAA"/>
    <property type="match status" value="1"/>
</dbReference>
<dbReference type="GO" id="GO:0022857">
    <property type="term" value="F:transmembrane transporter activity"/>
    <property type="evidence" value="ECO:0007669"/>
    <property type="project" value="TreeGrafter"/>
</dbReference>
<dbReference type="SUPFAM" id="SSF52540">
    <property type="entry name" value="P-loop containing nucleoside triphosphate hydrolases"/>
    <property type="match status" value="1"/>
</dbReference>
<dbReference type="GO" id="GO:0005886">
    <property type="term" value="C:plasma membrane"/>
    <property type="evidence" value="ECO:0007669"/>
    <property type="project" value="UniProtKB-SubCell"/>
</dbReference>
<comment type="caution">
    <text evidence="9">The sequence shown here is derived from an EMBL/GenBank/DDBJ whole genome shotgun (WGS) entry which is preliminary data.</text>
</comment>
<dbReference type="Gene3D" id="1.20.1560.10">
    <property type="entry name" value="ABC transporter type 1, transmembrane domain"/>
    <property type="match status" value="1"/>
</dbReference>
<evidence type="ECO:0000313" key="9">
    <source>
        <dbReference type="EMBL" id="GGD12469.1"/>
    </source>
</evidence>
<feature type="transmembrane region" description="Helical" evidence="7">
    <location>
        <begin position="15"/>
        <end position="35"/>
    </location>
</feature>
<evidence type="ECO:0000256" key="4">
    <source>
        <dbReference type="ARBA" id="ARBA00022840"/>
    </source>
</evidence>
<dbReference type="EMBL" id="BMGH01000001">
    <property type="protein sequence ID" value="GGD12469.1"/>
    <property type="molecule type" value="Genomic_DNA"/>
</dbReference>
<feature type="transmembrane region" description="Helical" evidence="7">
    <location>
        <begin position="250"/>
        <end position="274"/>
    </location>
</feature>
<evidence type="ECO:0000256" key="6">
    <source>
        <dbReference type="ARBA" id="ARBA00023136"/>
    </source>
</evidence>
<evidence type="ECO:0000256" key="2">
    <source>
        <dbReference type="ARBA" id="ARBA00022692"/>
    </source>
</evidence>
<gene>
    <name evidence="9" type="primary">cydC</name>
    <name evidence="9" type="ORF">GCM10011342_21570</name>
</gene>
<keyword evidence="4 9" id="KW-0067">ATP-binding</keyword>
<dbReference type="InterPro" id="IPR017871">
    <property type="entry name" value="ABC_transporter-like_CS"/>
</dbReference>
<proteinExistence type="predicted"/>
<feature type="domain" description="ABC transporter" evidence="8">
    <location>
        <begin position="337"/>
        <end position="537"/>
    </location>
</feature>
<feature type="transmembrane region" description="Helical" evidence="7">
    <location>
        <begin position="286"/>
        <end position="308"/>
    </location>
</feature>
<evidence type="ECO:0000256" key="1">
    <source>
        <dbReference type="ARBA" id="ARBA00004651"/>
    </source>
</evidence>
<dbReference type="InterPro" id="IPR036640">
    <property type="entry name" value="ABC1_TM_sf"/>
</dbReference>
<keyword evidence="5 7" id="KW-1133">Transmembrane helix</keyword>
<accession>A0A8J2V4S7</accession>
<dbReference type="GO" id="GO:0005524">
    <property type="term" value="F:ATP binding"/>
    <property type="evidence" value="ECO:0007669"/>
    <property type="project" value="UniProtKB-KW"/>
</dbReference>
<dbReference type="Pfam" id="PF00005">
    <property type="entry name" value="ABC_tran"/>
    <property type="match status" value="1"/>
</dbReference>
<protein>
    <submittedName>
        <fullName evidence="9">ABC transporter ATP-binding protein</fullName>
    </submittedName>
</protein>
<sequence length="537" mass="57810">MIRIPLPALWTDKSWRPALIIALVTALSGLLLVGVSGWFLSSVALAGAAAGVGATAGAAAFAYNYHLPAGLIRLFAITRTAGKYAERLAGHAAALRDQMKHRTRLFRDMASARTVYEDGWQLSRDDQLGAFIDDVEKVEFATLRASLPAMTGMVLVAVCLVATAITAPLALPFTLLLLVVVAFYSRHMAEKAAQQCHDAQQVEADWSRTLGRQINALVPLAGNGDRKAALAGSFALIEQSTHSRSEQARLLAGVETATGLAAPMLMMLTIGIAWQTGMTGETLLPAIFAGFLWLAAGEAVSGLPRLLLARAQARYAEQSLESWQGAEEYARDSTTPLRLTVEQRDVYSPIGTKLCTVSGFTAERGRAVAITGPSGCGKTSLIKEIAGWTDWRGKTPAPLGARRIVARSICHLSLHDAAIMAASVRDNLFSSADDTSLWQALETVELADRIRQNGGLDSALEQDSLSLGEARRISLARAILSREPVVLLDEPGEHLDAAQAKRLMQKLLVECRNRIVVYVTHDERLAALAQEQVHMGF</sequence>
<dbReference type="InterPro" id="IPR027417">
    <property type="entry name" value="P-loop_NTPase"/>
</dbReference>
<name>A0A8J2V4S7_9PROT</name>
<dbReference type="PROSITE" id="PS00211">
    <property type="entry name" value="ABC_TRANSPORTER_1"/>
    <property type="match status" value="1"/>
</dbReference>
<reference evidence="9" key="2">
    <citation type="submission" date="2020-09" db="EMBL/GenBank/DDBJ databases">
        <authorList>
            <person name="Sun Q."/>
            <person name="Zhou Y."/>
        </authorList>
    </citation>
    <scope>NUCLEOTIDE SEQUENCE</scope>
    <source>
        <strain evidence="9">CGMCC 1.12921</strain>
    </source>
</reference>
<dbReference type="RefSeq" id="WP_188158414.1">
    <property type="nucleotide sequence ID" value="NZ_BMGH01000001.1"/>
</dbReference>
<dbReference type="Gene3D" id="3.40.50.300">
    <property type="entry name" value="P-loop containing nucleotide triphosphate hydrolases"/>
    <property type="match status" value="1"/>
</dbReference>
<evidence type="ECO:0000313" key="10">
    <source>
        <dbReference type="Proteomes" id="UP000613582"/>
    </source>
</evidence>
<dbReference type="PROSITE" id="PS50893">
    <property type="entry name" value="ABC_TRANSPORTER_2"/>
    <property type="match status" value="1"/>
</dbReference>
<dbReference type="InterPro" id="IPR003439">
    <property type="entry name" value="ABC_transporter-like_ATP-bd"/>
</dbReference>
<dbReference type="InterPro" id="IPR015854">
    <property type="entry name" value="ABC_transpr_LolD-like"/>
</dbReference>
<comment type="subcellular location">
    <subcellularLocation>
        <location evidence="1">Cell membrane</location>
        <topology evidence="1">Multi-pass membrane protein</topology>
    </subcellularLocation>
</comment>
<feature type="transmembrane region" description="Helical" evidence="7">
    <location>
        <begin position="42"/>
        <end position="63"/>
    </location>
</feature>
<feature type="transmembrane region" description="Helical" evidence="7">
    <location>
        <begin position="153"/>
        <end position="184"/>
    </location>
</feature>
<dbReference type="GO" id="GO:0016887">
    <property type="term" value="F:ATP hydrolysis activity"/>
    <property type="evidence" value="ECO:0007669"/>
    <property type="project" value="InterPro"/>
</dbReference>